<feature type="transmembrane region" description="Helical" evidence="3">
    <location>
        <begin position="100"/>
        <end position="119"/>
    </location>
</feature>
<keyword evidence="2" id="KW-0808">Transferase</keyword>
<protein>
    <recommendedName>
        <fullName evidence="8">UDP-N-acetylglucosamine--N-acetylmuramyl-(pentapeptide) pyrophosphoryl-undecaprenol N-acetylglucosamine transferase</fullName>
    </recommendedName>
</protein>
<dbReference type="GO" id="GO:0016758">
    <property type="term" value="F:hexosyltransferase activity"/>
    <property type="evidence" value="ECO:0007669"/>
    <property type="project" value="InterPro"/>
</dbReference>
<keyword evidence="3" id="KW-1133">Transmembrane helix</keyword>
<name>A0A1F5GTU2_9BACT</name>
<dbReference type="GO" id="GO:0005975">
    <property type="term" value="P:carbohydrate metabolic process"/>
    <property type="evidence" value="ECO:0007669"/>
    <property type="project" value="InterPro"/>
</dbReference>
<evidence type="ECO:0000259" key="4">
    <source>
        <dbReference type="Pfam" id="PF03033"/>
    </source>
</evidence>
<feature type="domain" description="Glycosyltransferase family 28 N-terminal" evidence="4">
    <location>
        <begin position="8"/>
        <end position="146"/>
    </location>
</feature>
<evidence type="ECO:0000256" key="1">
    <source>
        <dbReference type="ARBA" id="ARBA00022676"/>
    </source>
</evidence>
<dbReference type="STRING" id="1797724.A3A48_01630"/>
<sequence>MKKIVICGGHLTPALALIEGLENRKNIEILFFGRMFTTEGSKSLSAEFRIITGRNISFIPITAGRLQRKFTKYLFLSLLKIPVGFIQSLLYLLIKRPNLIISFGGYLSVPVVYCGWLLGIESIAHEQASVPGLATRINSPITERIFLTWQQSAEFFDDKKAAVIGNLTRKSISNISAKSQNIRFFLKSNKKFILVLGGNQGSHFLNNMIYHNVGLLNKYSILHQIGTANWENDWGKAKKIKNTHYFAVDYINPEDIAAVLQESMLVISRAGANTIWDLGIFKKPSVLIPLPASSGGEQFSNAKILENAGMAKIYNQDEINSHNLSSIIEEAISNLSKYKKAADKFYKNMKINGLEQFIKYLENII</sequence>
<gene>
    <name evidence="6" type="ORF">A3A48_01630</name>
</gene>
<evidence type="ECO:0008006" key="8">
    <source>
        <dbReference type="Google" id="ProtNLM"/>
    </source>
</evidence>
<keyword evidence="1" id="KW-0328">Glycosyltransferase</keyword>
<dbReference type="Pfam" id="PF04101">
    <property type="entry name" value="Glyco_tran_28_C"/>
    <property type="match status" value="1"/>
</dbReference>
<proteinExistence type="predicted"/>
<dbReference type="GO" id="GO:1901137">
    <property type="term" value="P:carbohydrate derivative biosynthetic process"/>
    <property type="evidence" value="ECO:0007669"/>
    <property type="project" value="UniProtKB-ARBA"/>
</dbReference>
<feature type="transmembrane region" description="Helical" evidence="3">
    <location>
        <begin position="73"/>
        <end position="94"/>
    </location>
</feature>
<evidence type="ECO:0000256" key="2">
    <source>
        <dbReference type="ARBA" id="ARBA00022679"/>
    </source>
</evidence>
<dbReference type="InterPro" id="IPR007235">
    <property type="entry name" value="Glyco_trans_28_C"/>
</dbReference>
<dbReference type="EMBL" id="MFBN01000020">
    <property type="protein sequence ID" value="OGD95292.1"/>
    <property type="molecule type" value="Genomic_DNA"/>
</dbReference>
<dbReference type="Proteomes" id="UP000178336">
    <property type="component" value="Unassembled WGS sequence"/>
</dbReference>
<reference evidence="6 7" key="1">
    <citation type="journal article" date="2016" name="Nat. Commun.">
        <title>Thousands of microbial genomes shed light on interconnected biogeochemical processes in an aquifer system.</title>
        <authorList>
            <person name="Anantharaman K."/>
            <person name="Brown C.T."/>
            <person name="Hug L.A."/>
            <person name="Sharon I."/>
            <person name="Castelle C.J."/>
            <person name="Probst A.J."/>
            <person name="Thomas B.C."/>
            <person name="Singh A."/>
            <person name="Wilkins M.J."/>
            <person name="Karaoz U."/>
            <person name="Brodie E.L."/>
            <person name="Williams K.H."/>
            <person name="Hubbard S.S."/>
            <person name="Banfield J.F."/>
        </authorList>
    </citation>
    <scope>NUCLEOTIDE SEQUENCE [LARGE SCALE GENOMIC DNA]</scope>
</reference>
<dbReference type="SUPFAM" id="SSF53756">
    <property type="entry name" value="UDP-Glycosyltransferase/glycogen phosphorylase"/>
    <property type="match status" value="1"/>
</dbReference>
<evidence type="ECO:0000313" key="6">
    <source>
        <dbReference type="EMBL" id="OGD95292.1"/>
    </source>
</evidence>
<dbReference type="PANTHER" id="PTHR21015:SF22">
    <property type="entry name" value="GLYCOSYLTRANSFERASE"/>
    <property type="match status" value="1"/>
</dbReference>
<evidence type="ECO:0000259" key="5">
    <source>
        <dbReference type="Pfam" id="PF04101"/>
    </source>
</evidence>
<keyword evidence="3" id="KW-0812">Transmembrane</keyword>
<dbReference type="PANTHER" id="PTHR21015">
    <property type="entry name" value="UDP-N-ACETYLGLUCOSAMINE--N-ACETYLMURAMYL-(PENTAPEPTIDE) PYROPHOSPHORYL-UNDECAPRENOL N-ACETYLGLUCOSAMINE TRANSFERASE 1"/>
    <property type="match status" value="1"/>
</dbReference>
<feature type="domain" description="Glycosyl transferase family 28 C-terminal" evidence="5">
    <location>
        <begin position="193"/>
        <end position="347"/>
    </location>
</feature>
<organism evidence="6 7">
    <name type="scientific">Candidatus Curtissbacteria bacterium RIFCSPLOWO2_01_FULL_37_9</name>
    <dbReference type="NCBI Taxonomy" id="1797724"/>
    <lineage>
        <taxon>Bacteria</taxon>
        <taxon>Candidatus Curtissiibacteriota</taxon>
    </lineage>
</organism>
<dbReference type="CDD" id="cd03785">
    <property type="entry name" value="GT28_MurG"/>
    <property type="match status" value="1"/>
</dbReference>
<dbReference type="InterPro" id="IPR004276">
    <property type="entry name" value="GlycoTrans_28_N"/>
</dbReference>
<accession>A0A1F5GTU2</accession>
<dbReference type="Pfam" id="PF03033">
    <property type="entry name" value="Glyco_transf_28"/>
    <property type="match status" value="1"/>
</dbReference>
<dbReference type="AlphaFoldDB" id="A0A1F5GTU2"/>
<comment type="caution">
    <text evidence="6">The sequence shown here is derived from an EMBL/GenBank/DDBJ whole genome shotgun (WGS) entry which is preliminary data.</text>
</comment>
<evidence type="ECO:0000313" key="7">
    <source>
        <dbReference type="Proteomes" id="UP000178336"/>
    </source>
</evidence>
<keyword evidence="3" id="KW-0472">Membrane</keyword>
<evidence type="ECO:0000256" key="3">
    <source>
        <dbReference type="SAM" id="Phobius"/>
    </source>
</evidence>
<dbReference type="Gene3D" id="3.40.50.2000">
    <property type="entry name" value="Glycogen Phosphorylase B"/>
    <property type="match status" value="2"/>
</dbReference>